<evidence type="ECO:0000313" key="3">
    <source>
        <dbReference type="Proteomes" id="UP001300012"/>
    </source>
</evidence>
<comment type="caution">
    <text evidence="2">The sequence shown here is derived from an EMBL/GenBank/DDBJ whole genome shotgun (WGS) entry which is preliminary data.</text>
</comment>
<keyword evidence="1" id="KW-0472">Membrane</keyword>
<sequence>MNSNPYIAAIITASAAFIAAVIAQIISHWLTKRRENHKYYKEVYQKLYAPILFELYIYIDVRTAFRRSNDIKVGIDVDQVKQKIFTHISENLMFATPQVISALHNVRFYDYHLDLRGNKQIIYEIVLFWHMLDQLLKLNTNTKLFDSSNKKTLTNYSFHYLLWSSISELRGEDAYTILSYKHNLKIEKLTKRLYNNLKNILRKYYSGEKGIHVLKDAVEEVVTKLTNGSGEFSPHAKTYLERSKDF</sequence>
<accession>A0ABT1YL61</accession>
<evidence type="ECO:0000313" key="2">
    <source>
        <dbReference type="EMBL" id="MCR8633916.1"/>
    </source>
</evidence>
<keyword evidence="1" id="KW-1133">Transmembrane helix</keyword>
<protein>
    <recommendedName>
        <fullName evidence="4">Phage abortive infection protein</fullName>
    </recommendedName>
</protein>
<proteinExistence type="predicted"/>
<reference evidence="2 3" key="1">
    <citation type="submission" date="2022-08" db="EMBL/GenBank/DDBJ databases">
        <title>Paenibacillus endoradicis sp. nov., Paenibacillus radicibacter sp. nov and Paenibacillus pararadicis sp. nov., three cold-adapted plant growth-promoting bacteria isolated from root of Larix gmelinii in Great Khingan.</title>
        <authorList>
            <person name="Xue H."/>
        </authorList>
    </citation>
    <scope>NUCLEOTIDE SEQUENCE [LARGE SCALE GENOMIC DNA]</scope>
    <source>
        <strain evidence="2 3">N5-1-1-5</strain>
    </source>
</reference>
<evidence type="ECO:0008006" key="4">
    <source>
        <dbReference type="Google" id="ProtNLM"/>
    </source>
</evidence>
<organism evidence="2 3">
    <name type="scientific">Paenibacillus radicis</name>
    <name type="common">ex Xue et al. 2023</name>
    <dbReference type="NCBI Taxonomy" id="2972489"/>
    <lineage>
        <taxon>Bacteria</taxon>
        <taxon>Bacillati</taxon>
        <taxon>Bacillota</taxon>
        <taxon>Bacilli</taxon>
        <taxon>Bacillales</taxon>
        <taxon>Paenibacillaceae</taxon>
        <taxon>Paenibacillus</taxon>
    </lineage>
</organism>
<evidence type="ECO:0000256" key="1">
    <source>
        <dbReference type="SAM" id="Phobius"/>
    </source>
</evidence>
<dbReference type="RefSeq" id="WP_258215487.1">
    <property type="nucleotide sequence ID" value="NZ_JANQBD010000017.1"/>
</dbReference>
<dbReference type="EMBL" id="JANQBD010000017">
    <property type="protein sequence ID" value="MCR8633916.1"/>
    <property type="molecule type" value="Genomic_DNA"/>
</dbReference>
<feature type="transmembrane region" description="Helical" evidence="1">
    <location>
        <begin position="6"/>
        <end position="31"/>
    </location>
</feature>
<keyword evidence="1" id="KW-0812">Transmembrane</keyword>
<gene>
    <name evidence="2" type="ORF">NV381_22265</name>
</gene>
<name>A0ABT1YL61_9BACL</name>
<dbReference type="Proteomes" id="UP001300012">
    <property type="component" value="Unassembled WGS sequence"/>
</dbReference>
<keyword evidence="3" id="KW-1185">Reference proteome</keyword>